<evidence type="ECO:0000313" key="5">
    <source>
        <dbReference type="EMBL" id="WOK97909.1"/>
    </source>
</evidence>
<keyword evidence="1 3" id="KW-0677">Repeat</keyword>
<dbReference type="GO" id="GO:0019900">
    <property type="term" value="F:kinase binding"/>
    <property type="evidence" value="ECO:0007669"/>
    <property type="project" value="UniProtKB-UniRule"/>
</dbReference>
<comment type="function">
    <text evidence="3">Acts as a calcium sensor. CBL proteins interact with CIPK serine-threonine protein kinases. Binding of a CBL protein to the regulatory NAF domain of a CIPK protein lead to the activation of the kinase in a calcium-dependent manner.</text>
</comment>
<dbReference type="GO" id="GO:0019722">
    <property type="term" value="P:calcium-mediated signaling"/>
    <property type="evidence" value="ECO:0007669"/>
    <property type="project" value="UniProtKB-UniRule"/>
</dbReference>
<dbReference type="PRINTS" id="PR00450">
    <property type="entry name" value="RECOVERIN"/>
</dbReference>
<dbReference type="InterPro" id="IPR002048">
    <property type="entry name" value="EF_hand_dom"/>
</dbReference>
<dbReference type="GO" id="GO:0005509">
    <property type="term" value="F:calcium ion binding"/>
    <property type="evidence" value="ECO:0007669"/>
    <property type="project" value="UniProtKB-UniRule"/>
</dbReference>
<dbReference type="EMBL" id="CP136891">
    <property type="protein sequence ID" value="WOK97909.1"/>
    <property type="molecule type" value="Genomic_DNA"/>
</dbReference>
<dbReference type="PANTHER" id="PTHR23056:SF110">
    <property type="entry name" value="CALMODULIN"/>
    <property type="match status" value="1"/>
</dbReference>
<comment type="subunit">
    <text evidence="3">Homodimer. Interacts with CIPK.</text>
</comment>
<feature type="domain" description="EF-hand" evidence="4">
    <location>
        <begin position="9"/>
        <end position="44"/>
    </location>
</feature>
<dbReference type="InterPro" id="IPR011992">
    <property type="entry name" value="EF-hand-dom_pair"/>
</dbReference>
<organism evidence="5 6">
    <name type="scientific">Canna indica</name>
    <name type="common">Indian-shot</name>
    <dbReference type="NCBI Taxonomy" id="4628"/>
    <lineage>
        <taxon>Eukaryota</taxon>
        <taxon>Viridiplantae</taxon>
        <taxon>Streptophyta</taxon>
        <taxon>Embryophyta</taxon>
        <taxon>Tracheophyta</taxon>
        <taxon>Spermatophyta</taxon>
        <taxon>Magnoliopsida</taxon>
        <taxon>Liliopsida</taxon>
        <taxon>Zingiberales</taxon>
        <taxon>Cannaceae</taxon>
        <taxon>Canna</taxon>
    </lineage>
</organism>
<keyword evidence="3" id="KW-0106">Calcium</keyword>
<dbReference type="AlphaFoldDB" id="A0AAQ3JWX9"/>
<evidence type="ECO:0000313" key="6">
    <source>
        <dbReference type="Proteomes" id="UP001327560"/>
    </source>
</evidence>
<proteinExistence type="inferred from homology"/>
<dbReference type="Gene3D" id="1.10.238.10">
    <property type="entry name" value="EF-hand"/>
    <property type="match status" value="1"/>
</dbReference>
<comment type="subcellular location">
    <subcellularLocation>
        <location evidence="3">Membrane</location>
    </subcellularLocation>
</comment>
<dbReference type="SUPFAM" id="SSF47473">
    <property type="entry name" value="EF-hand"/>
    <property type="match status" value="1"/>
</dbReference>
<protein>
    <recommendedName>
        <fullName evidence="3">Calcineurin B-like protein</fullName>
    </recommendedName>
</protein>
<dbReference type="SMART" id="SM00054">
    <property type="entry name" value="EFh"/>
    <property type="match status" value="3"/>
</dbReference>
<evidence type="ECO:0000259" key="4">
    <source>
        <dbReference type="PROSITE" id="PS50222"/>
    </source>
</evidence>
<accession>A0AAQ3JWX9</accession>
<feature type="domain" description="EF-hand" evidence="4">
    <location>
        <begin position="90"/>
        <end position="125"/>
    </location>
</feature>
<dbReference type="InterPro" id="IPR045198">
    <property type="entry name" value="CNBL1-10"/>
</dbReference>
<dbReference type="Pfam" id="PF13499">
    <property type="entry name" value="EF-hand_7"/>
    <property type="match status" value="1"/>
</dbReference>
<feature type="domain" description="EF-hand" evidence="4">
    <location>
        <begin position="46"/>
        <end position="81"/>
    </location>
</feature>
<comment type="similarity">
    <text evidence="2 3">Belongs to the calcineurin regulatory subunit family.</text>
</comment>
<reference evidence="5 6" key="1">
    <citation type="submission" date="2023-10" db="EMBL/GenBank/DDBJ databases">
        <title>Chromosome-scale genome assembly provides insights into flower coloration mechanisms of Canna indica.</title>
        <authorList>
            <person name="Li C."/>
        </authorList>
    </citation>
    <scope>NUCLEOTIDE SEQUENCE [LARGE SCALE GENOMIC DNA]</scope>
    <source>
        <tissue evidence="5">Flower</tissue>
    </source>
</reference>
<evidence type="ECO:0000256" key="1">
    <source>
        <dbReference type="ARBA" id="ARBA00022737"/>
    </source>
</evidence>
<dbReference type="PROSITE" id="PS50222">
    <property type="entry name" value="EF_HAND_2"/>
    <property type="match status" value="3"/>
</dbReference>
<keyword evidence="6" id="KW-1185">Reference proteome</keyword>
<dbReference type="PANTHER" id="PTHR23056">
    <property type="entry name" value="CALCINEURIN B"/>
    <property type="match status" value="1"/>
</dbReference>
<dbReference type="Proteomes" id="UP001327560">
    <property type="component" value="Chromosome 2"/>
</dbReference>
<sequence>MGLSTRTKKQNLFANKVFEVFDVNCNGVIEFAQFIRSLSVFHPDALEVEKIKFAFRLYDLRQTGYIECEELKDMVLALFNESDLFLSDDIVETMVDKTFAQADLKEDGMIDLDELKEFIKQCPFLMRNMTLPCLK</sequence>
<dbReference type="CDD" id="cd00051">
    <property type="entry name" value="EFh"/>
    <property type="match status" value="1"/>
</dbReference>
<keyword evidence="3" id="KW-0479">Metal-binding</keyword>
<evidence type="ECO:0000256" key="3">
    <source>
        <dbReference type="RuleBase" id="RU369080"/>
    </source>
</evidence>
<evidence type="ECO:0000256" key="2">
    <source>
        <dbReference type="ARBA" id="ARBA00023774"/>
    </source>
</evidence>
<name>A0AAQ3JWX9_9LILI</name>
<gene>
    <name evidence="5" type="ORF">Cni_G06617</name>
</gene>
<keyword evidence="3" id="KW-0472">Membrane</keyword>
<dbReference type="GO" id="GO:0016020">
    <property type="term" value="C:membrane"/>
    <property type="evidence" value="ECO:0007669"/>
    <property type="project" value="UniProtKB-SubCell"/>
</dbReference>